<sequence length="159" mass="16966">MGKPYDPATDQLAFHGEFDEFHTIEARPAGTPDQVLPLYPYTATFGNTKVRYYADGTVDIWGLASFTDANGGIWESIFTWPFSITNPSQISVQLTDTQGGAASPVGAAPISNIAENVYGISLGLTSSTELIGVRRQATPPFDPVAPYGVYVYVTGAIPA</sequence>
<gene>
    <name evidence="1" type="ORF">HELGO_WM57484</name>
</gene>
<organism evidence="1">
    <name type="scientific">uncultured Thiotrichaceae bacterium</name>
    <dbReference type="NCBI Taxonomy" id="298394"/>
    <lineage>
        <taxon>Bacteria</taxon>
        <taxon>Pseudomonadati</taxon>
        <taxon>Pseudomonadota</taxon>
        <taxon>Gammaproteobacteria</taxon>
        <taxon>Thiotrichales</taxon>
        <taxon>Thiotrichaceae</taxon>
        <taxon>environmental samples</taxon>
    </lineage>
</organism>
<accession>A0A6S6UI87</accession>
<reference evidence="1" key="1">
    <citation type="submission" date="2020-01" db="EMBL/GenBank/DDBJ databases">
        <authorList>
            <person name="Meier V. D."/>
            <person name="Meier V D."/>
        </authorList>
    </citation>
    <scope>NUCLEOTIDE SEQUENCE</scope>
    <source>
        <strain evidence="1">HLG_WM_MAG_09</strain>
    </source>
</reference>
<proteinExistence type="predicted"/>
<protein>
    <submittedName>
        <fullName evidence="1">Uncharacterized protein</fullName>
    </submittedName>
</protein>
<dbReference type="AlphaFoldDB" id="A0A6S6UI87"/>
<dbReference type="EMBL" id="CACVAT010000549">
    <property type="protein sequence ID" value="CAA6829824.1"/>
    <property type="molecule type" value="Genomic_DNA"/>
</dbReference>
<name>A0A6S6UI87_9GAMM</name>
<evidence type="ECO:0000313" key="1">
    <source>
        <dbReference type="EMBL" id="CAA6829824.1"/>
    </source>
</evidence>